<dbReference type="PANTHER" id="PTHR11011">
    <property type="entry name" value="MALE STERILITY PROTEIN 2-RELATED"/>
    <property type="match status" value="1"/>
</dbReference>
<sequence>MHGRSYEEFMKSKLIPIIGDIGEDNLGIGSEIAAKVAANPSKLIQIRPFFKCQRSWTWSALELCQILQETETLSPYLNWMSDPIILAYGKGQISGIWGDSQSFADIIPVDMVVNATIAAMAKHGCGLSEFKVYNVTSSHANPYELAS</sequence>
<organism evidence="1 2">
    <name type="scientific">Brassica cretica</name>
    <name type="common">Mustard</name>
    <dbReference type="NCBI Taxonomy" id="69181"/>
    <lineage>
        <taxon>Eukaryota</taxon>
        <taxon>Viridiplantae</taxon>
        <taxon>Streptophyta</taxon>
        <taxon>Embryophyta</taxon>
        <taxon>Tracheophyta</taxon>
        <taxon>Spermatophyta</taxon>
        <taxon>Magnoliopsida</taxon>
        <taxon>eudicotyledons</taxon>
        <taxon>Gunneridae</taxon>
        <taxon>Pentapetalae</taxon>
        <taxon>rosids</taxon>
        <taxon>malvids</taxon>
        <taxon>Brassicales</taxon>
        <taxon>Brassicaceae</taxon>
        <taxon>Brassiceae</taxon>
        <taxon>Brassica</taxon>
    </lineage>
</organism>
<reference evidence="1" key="1">
    <citation type="submission" date="2019-12" db="EMBL/GenBank/DDBJ databases">
        <title>Genome sequencing and annotation of Brassica cretica.</title>
        <authorList>
            <person name="Studholme D.J."/>
            <person name="Sarris P."/>
        </authorList>
    </citation>
    <scope>NUCLEOTIDE SEQUENCE</scope>
    <source>
        <strain evidence="1">PFS-109/04</strain>
        <tissue evidence="1">Leaf</tissue>
    </source>
</reference>
<evidence type="ECO:0008006" key="3">
    <source>
        <dbReference type="Google" id="ProtNLM"/>
    </source>
</evidence>
<gene>
    <name evidence="1" type="ORF">F2Q69_00049220</name>
</gene>
<proteinExistence type="predicted"/>
<evidence type="ECO:0000313" key="2">
    <source>
        <dbReference type="Proteomes" id="UP000712600"/>
    </source>
</evidence>
<accession>A0A8S9PPK2</accession>
<dbReference type="InterPro" id="IPR026055">
    <property type="entry name" value="FAR"/>
</dbReference>
<dbReference type="EMBL" id="QGKX02001347">
    <property type="protein sequence ID" value="KAF3521451.1"/>
    <property type="molecule type" value="Genomic_DNA"/>
</dbReference>
<name>A0A8S9PPK2_BRACR</name>
<dbReference type="PANTHER" id="PTHR11011:SF66">
    <property type="entry name" value="FATTY ACYL-COA REDUCTASE 6, CHLOROPLASTIC"/>
    <property type="match status" value="1"/>
</dbReference>
<dbReference type="GO" id="GO:0035336">
    <property type="term" value="P:long-chain fatty-acyl-CoA metabolic process"/>
    <property type="evidence" value="ECO:0007669"/>
    <property type="project" value="TreeGrafter"/>
</dbReference>
<dbReference type="AlphaFoldDB" id="A0A8S9PPK2"/>
<dbReference type="Proteomes" id="UP000712600">
    <property type="component" value="Unassembled WGS sequence"/>
</dbReference>
<protein>
    <recommendedName>
        <fullName evidence="3">Fatty acyl-CoA reductase</fullName>
    </recommendedName>
</protein>
<dbReference type="GO" id="GO:0010345">
    <property type="term" value="P:suberin biosynthetic process"/>
    <property type="evidence" value="ECO:0007669"/>
    <property type="project" value="TreeGrafter"/>
</dbReference>
<evidence type="ECO:0000313" key="1">
    <source>
        <dbReference type="EMBL" id="KAF3521451.1"/>
    </source>
</evidence>
<dbReference type="Gene3D" id="3.40.50.720">
    <property type="entry name" value="NAD(P)-binding Rossmann-like Domain"/>
    <property type="match status" value="1"/>
</dbReference>
<comment type="caution">
    <text evidence="1">The sequence shown here is derived from an EMBL/GenBank/DDBJ whole genome shotgun (WGS) entry which is preliminary data.</text>
</comment>
<dbReference type="GO" id="GO:0080019">
    <property type="term" value="F:alcohol-forming very long-chain fatty acyl-CoA reductase activity"/>
    <property type="evidence" value="ECO:0007669"/>
    <property type="project" value="InterPro"/>
</dbReference>